<organism evidence="2 3">
    <name type="scientific">Parachlamydia acanthamoebae</name>
    <dbReference type="NCBI Taxonomy" id="83552"/>
    <lineage>
        <taxon>Bacteria</taxon>
        <taxon>Pseudomonadati</taxon>
        <taxon>Chlamydiota</taxon>
        <taxon>Chlamydiia</taxon>
        <taxon>Parachlamydiales</taxon>
        <taxon>Parachlamydiaceae</taxon>
        <taxon>Parachlamydia</taxon>
    </lineage>
</organism>
<dbReference type="RefSeq" id="WP_039376402.1">
    <property type="nucleotide sequence ID" value="NZ_BAWW01000003.1"/>
</dbReference>
<evidence type="ECO:0000256" key="1">
    <source>
        <dbReference type="SAM" id="MobiDB-lite"/>
    </source>
</evidence>
<evidence type="ECO:0000313" key="3">
    <source>
        <dbReference type="Proteomes" id="UP000031307"/>
    </source>
</evidence>
<feature type="region of interest" description="Disordered" evidence="1">
    <location>
        <begin position="225"/>
        <end position="259"/>
    </location>
</feature>
<reference evidence="2 3" key="1">
    <citation type="journal article" date="2014" name="Mol. Biol. Evol.">
        <title>Massive expansion of Ubiquitination-related gene families within the Chlamydiae.</title>
        <authorList>
            <person name="Domman D."/>
            <person name="Collingro A."/>
            <person name="Lagkouvardos I."/>
            <person name="Gehre L."/>
            <person name="Weinmaier T."/>
            <person name="Rattei T."/>
            <person name="Subtil A."/>
            <person name="Horn M."/>
        </authorList>
    </citation>
    <scope>NUCLEOTIDE SEQUENCE [LARGE SCALE GENOMIC DNA]</scope>
    <source>
        <strain evidence="2 3">OEW1</strain>
    </source>
</reference>
<sequence length="259" mass="29927">MNPLQSSRETWNNDSFAFNGITLQHTHQEKNIPADTNEAIGHLYSIYECVDKIFALIKAESHSEKDLKDYLVKDLKHMEFLIEIIKKTYTDGEMQSWEEFVSKNLKAYEASPESPSISSRPPSSQQDIASEPIKERVMHVSGATNRKPVYAFFHEAQGNPVVQYKHSHGLNPYTVCKNFDKVLEAVRKCSEVGEETRERFPSAAENNLKLHNEFIQIVESKKRKYLERESNKAGKPKIEERSFKVKKQRVEPEKIQPTQ</sequence>
<feature type="compositionally biased region" description="Basic and acidic residues" evidence="1">
    <location>
        <begin position="226"/>
        <end position="259"/>
    </location>
</feature>
<dbReference type="EMBL" id="JSAM01000015">
    <property type="protein sequence ID" value="KIA78563.1"/>
    <property type="molecule type" value="Genomic_DNA"/>
</dbReference>
<dbReference type="AlphaFoldDB" id="A0A0C1EET1"/>
<evidence type="ECO:0000313" key="2">
    <source>
        <dbReference type="EMBL" id="KIA78563.1"/>
    </source>
</evidence>
<comment type="caution">
    <text evidence="2">The sequence shown here is derived from an EMBL/GenBank/DDBJ whole genome shotgun (WGS) entry which is preliminary data.</text>
</comment>
<accession>A0A0C1EET1</accession>
<gene>
    <name evidence="2" type="ORF">DB43_DU00300</name>
</gene>
<name>A0A0C1EET1_9BACT</name>
<proteinExistence type="predicted"/>
<dbReference type="Proteomes" id="UP000031307">
    <property type="component" value="Unassembled WGS sequence"/>
</dbReference>
<protein>
    <submittedName>
        <fullName evidence="2">Uncharacterized protein</fullName>
    </submittedName>
</protein>
<dbReference type="PATRIC" id="fig|83552.4.peg.254"/>